<reference evidence="1 2" key="1">
    <citation type="submission" date="2014-07" db="EMBL/GenBank/DDBJ databases">
        <authorList>
            <person name="Urmite Genomes Urmite Genomes"/>
        </authorList>
    </citation>
    <scope>NUCLEOTIDE SEQUENCE [LARGE SCALE GENOMIC DNA]</scope>
    <source>
        <strain evidence="1 2">20_BN</strain>
    </source>
</reference>
<evidence type="ECO:0000313" key="1">
    <source>
        <dbReference type="EMBL" id="CDZ96118.1"/>
    </source>
</evidence>
<dbReference type="HOGENOM" id="CLU_2168893_0_0_6"/>
<proteinExistence type="predicted"/>
<keyword evidence="2" id="KW-1185">Reference proteome</keyword>
<protein>
    <submittedName>
        <fullName evidence="1">Uncharacterized protein</fullName>
    </submittedName>
</protein>
<evidence type="ECO:0000313" key="2">
    <source>
        <dbReference type="Proteomes" id="UP000053902"/>
    </source>
</evidence>
<gene>
    <name evidence="1" type="ORF">BN1079_03473</name>
</gene>
<name>A0A078LUI1_9PSED</name>
<organism evidence="1 2">
    <name type="scientific">Pseudomonas saudiphocaensis</name>
    <dbReference type="NCBI Taxonomy" id="1499686"/>
    <lineage>
        <taxon>Bacteria</taxon>
        <taxon>Pseudomonadati</taxon>
        <taxon>Pseudomonadota</taxon>
        <taxon>Gammaproteobacteria</taxon>
        <taxon>Pseudomonadales</taxon>
        <taxon>Pseudomonadaceae</taxon>
        <taxon>Pseudomonas</taxon>
    </lineage>
</organism>
<accession>A0A078LUI1</accession>
<dbReference type="Proteomes" id="UP000053902">
    <property type="component" value="Unassembled WGS sequence"/>
</dbReference>
<dbReference type="EMBL" id="CCSF01000001">
    <property type="protein sequence ID" value="CDZ96118.1"/>
    <property type="molecule type" value="Genomic_DNA"/>
</dbReference>
<dbReference type="eggNOG" id="ENOG50333ZU">
    <property type="taxonomic scope" value="Bacteria"/>
</dbReference>
<dbReference type="AlphaFoldDB" id="A0A078LUI1"/>
<sequence length="110" mass="12493">MELQAAVPKDWERVCILGPYSNDEAAMKTLGFNWPVEKHSSISYNDGIALLVFVRDRKVVKALEDPRRSGDFSDLSGRCFPRDKAQFVQQALPDDGWLRLVPRMEPDTSP</sequence>